<dbReference type="Pfam" id="PF13692">
    <property type="entry name" value="Glyco_trans_1_4"/>
    <property type="match status" value="1"/>
</dbReference>
<dbReference type="OrthoDB" id="9790710at2"/>
<dbReference type="PANTHER" id="PTHR12526">
    <property type="entry name" value="GLYCOSYLTRANSFERASE"/>
    <property type="match status" value="1"/>
</dbReference>
<reference evidence="2" key="1">
    <citation type="submission" date="2017-02" db="EMBL/GenBank/DDBJ databases">
        <authorList>
            <person name="Varghese N."/>
            <person name="Submissions S."/>
        </authorList>
    </citation>
    <scope>NUCLEOTIDE SEQUENCE [LARGE SCALE GENOMIC DNA]</scope>
    <source>
        <strain evidence="2">UM2</strain>
    </source>
</reference>
<name>A0A1T5FGX6_9SPHN</name>
<dbReference type="EMBL" id="FUYM01000009">
    <property type="protein sequence ID" value="SKB95421.1"/>
    <property type="molecule type" value="Genomic_DNA"/>
</dbReference>
<dbReference type="STRING" id="439228.SAMN06295920_109190"/>
<sequence length="374" mass="40152">MGTIIIYVHDLRSSGVVRDALMLADHIAGRHETILVAGHGEGFFREEAERGRYRLVILKDRPSPAASRITAAQPLRRWLRHQPPAVLLSMGNHGHATAYLACRGLGHVRRVYRISNEVTRGDGLRGALRMHWMERLIADAARIAIVGTALRRAPMLARAIGRGQALEIASGVDGDHARAMAAAPAPHLWLDAEVPVVLGIGRLRPQKNFDLLIEAVGIARAERRLRLVILGDGTGEERSRLEQLAARAGLGEDFLLAGETANVFAWAARAGVFVLPSRWEGSSVALLEAMAVGVPVIASRLAGDAAQVLDEGRYGLLVGGDDRTELARAILVQLSGYAVRPGDRACAYGLPGAAYLDLIEAVMAEMDGTARVAA</sequence>
<evidence type="ECO:0000313" key="2">
    <source>
        <dbReference type="Proteomes" id="UP000189818"/>
    </source>
</evidence>
<accession>A0A1T5FGX6</accession>
<dbReference type="Proteomes" id="UP000189818">
    <property type="component" value="Unassembled WGS sequence"/>
</dbReference>
<keyword evidence="2" id="KW-1185">Reference proteome</keyword>
<gene>
    <name evidence="1" type="ORF">SAMN06295920_109190</name>
</gene>
<keyword evidence="1" id="KW-0808">Transferase</keyword>
<dbReference type="Gene3D" id="3.40.50.2000">
    <property type="entry name" value="Glycogen Phosphorylase B"/>
    <property type="match status" value="2"/>
</dbReference>
<protein>
    <submittedName>
        <fullName evidence="1">Glycosyltransferase involved in cell wall bisynthesis</fullName>
    </submittedName>
</protein>
<organism evidence="1 2">
    <name type="scientific">Rhizorhabdus histidinilytica</name>
    <dbReference type="NCBI Taxonomy" id="439228"/>
    <lineage>
        <taxon>Bacteria</taxon>
        <taxon>Pseudomonadati</taxon>
        <taxon>Pseudomonadota</taxon>
        <taxon>Alphaproteobacteria</taxon>
        <taxon>Sphingomonadales</taxon>
        <taxon>Sphingomonadaceae</taxon>
        <taxon>Rhizorhabdus</taxon>
    </lineage>
</organism>
<evidence type="ECO:0000313" key="1">
    <source>
        <dbReference type="EMBL" id="SKB95421.1"/>
    </source>
</evidence>
<proteinExistence type="predicted"/>
<dbReference type="RefSeq" id="WP_079649771.1">
    <property type="nucleotide sequence ID" value="NZ_FUYM01000009.1"/>
</dbReference>
<dbReference type="SUPFAM" id="SSF53756">
    <property type="entry name" value="UDP-Glycosyltransferase/glycogen phosphorylase"/>
    <property type="match status" value="1"/>
</dbReference>
<dbReference type="CDD" id="cd03811">
    <property type="entry name" value="GT4_GT28_WabH-like"/>
    <property type="match status" value="1"/>
</dbReference>
<dbReference type="AlphaFoldDB" id="A0A1T5FGX6"/>
<dbReference type="GO" id="GO:0016740">
    <property type="term" value="F:transferase activity"/>
    <property type="evidence" value="ECO:0007669"/>
    <property type="project" value="UniProtKB-KW"/>
</dbReference>